<feature type="transmembrane region" description="Helical" evidence="1">
    <location>
        <begin position="617"/>
        <end position="638"/>
    </location>
</feature>
<dbReference type="Proteomes" id="UP001196413">
    <property type="component" value="Unassembled WGS sequence"/>
</dbReference>
<protein>
    <submittedName>
        <fullName evidence="2">Uncharacterized protein</fullName>
    </submittedName>
</protein>
<gene>
    <name evidence="2" type="ORF">KIN20_030688</name>
</gene>
<dbReference type="SUPFAM" id="SSF81660">
    <property type="entry name" value="Metal cation-transporting ATPase, ATP-binding domain N"/>
    <property type="match status" value="1"/>
</dbReference>
<name>A0AAD5R469_PARTN</name>
<dbReference type="InterPro" id="IPR039720">
    <property type="entry name" value="TMEM94"/>
</dbReference>
<feature type="transmembrane region" description="Helical" evidence="1">
    <location>
        <begin position="485"/>
        <end position="510"/>
    </location>
</feature>
<dbReference type="EMBL" id="JAHQIW010006473">
    <property type="protein sequence ID" value="KAJ1369270.1"/>
    <property type="molecule type" value="Genomic_DNA"/>
</dbReference>
<dbReference type="GO" id="GO:0000166">
    <property type="term" value="F:nucleotide binding"/>
    <property type="evidence" value="ECO:0007669"/>
    <property type="project" value="InterPro"/>
</dbReference>
<feature type="transmembrane region" description="Helical" evidence="1">
    <location>
        <begin position="516"/>
        <end position="537"/>
    </location>
</feature>
<evidence type="ECO:0000256" key="1">
    <source>
        <dbReference type="SAM" id="Phobius"/>
    </source>
</evidence>
<organism evidence="2 3">
    <name type="scientific">Parelaphostrongylus tenuis</name>
    <name type="common">Meningeal worm</name>
    <dbReference type="NCBI Taxonomy" id="148309"/>
    <lineage>
        <taxon>Eukaryota</taxon>
        <taxon>Metazoa</taxon>
        <taxon>Ecdysozoa</taxon>
        <taxon>Nematoda</taxon>
        <taxon>Chromadorea</taxon>
        <taxon>Rhabditida</taxon>
        <taxon>Rhabditina</taxon>
        <taxon>Rhabditomorpha</taxon>
        <taxon>Strongyloidea</taxon>
        <taxon>Metastrongylidae</taxon>
        <taxon>Parelaphostrongylus</taxon>
    </lineage>
</organism>
<proteinExistence type="predicted"/>
<keyword evidence="1" id="KW-1133">Transmembrane helix</keyword>
<evidence type="ECO:0000313" key="3">
    <source>
        <dbReference type="Proteomes" id="UP001196413"/>
    </source>
</evidence>
<dbReference type="PANTHER" id="PTHR13219:SF6">
    <property type="entry name" value="TRANSMEMBRANE PROTEIN 94"/>
    <property type="match status" value="1"/>
</dbReference>
<keyword evidence="3" id="KW-1185">Reference proteome</keyword>
<keyword evidence="1" id="KW-0812">Transmembrane</keyword>
<dbReference type="AlphaFoldDB" id="A0AAD5R469"/>
<dbReference type="PANTHER" id="PTHR13219">
    <property type="entry name" value="TRANSMEMBRANE PROTEIN 94"/>
    <property type="match status" value="1"/>
</dbReference>
<feature type="transmembrane region" description="Helical" evidence="1">
    <location>
        <begin position="583"/>
        <end position="605"/>
    </location>
</feature>
<evidence type="ECO:0000313" key="2">
    <source>
        <dbReference type="EMBL" id="KAJ1369270.1"/>
    </source>
</evidence>
<accession>A0AAD5R469</accession>
<comment type="caution">
    <text evidence="2">The sequence shown here is derived from an EMBL/GenBank/DDBJ whole genome shotgun (WGS) entry which is preliminary data.</text>
</comment>
<dbReference type="InterPro" id="IPR023299">
    <property type="entry name" value="ATPase_P-typ_cyto_dom_N"/>
</dbReference>
<sequence>MLLLNGCDTSFTTFLDHLSAVALTVPRTIAAACRRCSCIFPQLVGFKKNAKDQFLKIPHDVGFYQRRPGDAPLQGVTKHQTPLEMAYCTLHADNHSPYYHLSCQGTANLVLEACTHVWNGESLVPLTERLRKMATDVYQRHSVTGYCLALSYRPLGCTLNDSLKGYFFEVPFYHGRRKRETLTRTHSFDSSQSDPLFDQPFPKSADELIEQWFTGHVLCGMVVSQYEVVPQAVQLIDHLENLCVRFVYFSRENELRSRVFAEKLGLEAGWNCHVSLAEITDGTDKRTLKDFFRSKLLRPAKYGSTSSEMVLNGKSRSDHQLYLKSSVSHPRNSPLSKRLSQITKVAALPNKARLPTGIAAVRPHLEQVDNVPLLVGLITDCTPEASLQMLEIMQEYGELVLAIGSSLSIVNTAIFLRADISISVLPLGDWMCSQNPAPSWHKAKEIVHSLMGVASDFRLQFEQLLELPKLVIACRHRLASFRGSLTFHFLASCMVSLSLLTSVVTFLPLLFDFDQIFLTVFLQLPCLTLGTVFTPFYPKSNIIRIASKLVKTSSLTCSFSDVVCAVASNISNRPESEIAIRHIVGLHQTVYLCALSSAWVYPLSLLWKDNPFSCPQYVISCVVSLVIQVFFFLCVWCTTSQHATFVLLHYPFLMDNLHSGNERTNQTQLHSFIYTRAAPH</sequence>
<feature type="transmembrane region" description="Helical" evidence="1">
    <location>
        <begin position="396"/>
        <end position="416"/>
    </location>
</feature>
<reference evidence="2" key="1">
    <citation type="submission" date="2021-06" db="EMBL/GenBank/DDBJ databases">
        <title>Parelaphostrongylus tenuis whole genome reference sequence.</title>
        <authorList>
            <person name="Garwood T.J."/>
            <person name="Larsen P.A."/>
            <person name="Fountain-Jones N.M."/>
            <person name="Garbe J.R."/>
            <person name="Macchietto M.G."/>
            <person name="Kania S.A."/>
            <person name="Gerhold R.W."/>
            <person name="Richards J.E."/>
            <person name="Wolf T.M."/>
        </authorList>
    </citation>
    <scope>NUCLEOTIDE SEQUENCE</scope>
    <source>
        <strain evidence="2">MNPRO001-30</strain>
        <tissue evidence="2">Meninges</tissue>
    </source>
</reference>
<keyword evidence="1" id="KW-0472">Membrane</keyword>